<keyword evidence="2" id="KW-0812">Transmembrane</keyword>
<reference evidence="3" key="1">
    <citation type="submission" date="2015-12" db="EMBL/GenBank/DDBJ databases">
        <title>Update maize B73 reference genome by single molecule sequencing technologies.</title>
        <authorList>
            <consortium name="Maize Genome Sequencing Project"/>
            <person name="Ware D."/>
        </authorList>
    </citation>
    <scope>NUCLEOTIDE SEQUENCE [LARGE SCALE GENOMIC DNA]</scope>
    <source>
        <tissue evidence="3">Seedling</tissue>
    </source>
</reference>
<sequence length="497" mass="55383">MEKRNRILDLQDLLSDADFGPLLARQLLSPFVRRPPTYLVARHHILSAAMDLHLELYIGRRRRGGGKSQKYPLPWEAPCSSCSTSVGLMELLMDGEERSSPNSHKFCSASPKFPISYPRESVHPVRDQQVLPAAAAASHFDCSRTFRSRKRNLLLPLAVSDRTPSLLPRILPAHEPPPQPDNKEEEEKPCGAAKGTVKKEESLIEVPVRLAESWRPAIYGCTARFREVLGTTASPRARPSLLSRLPGQKRQRQRLCETSADWDKAWSAFKKKGKRTLFSDFSPDKYVTWNPQRSEYPLSEEVDPIKRTERSNLMLWTSPQFTLVGAIIIVLTLLIYTLVVPPPKTFFPCVNGIEDGGTIHSGTFSNLRDELLAPQGSLSHTLSPIAACPQHLICSAAIKVSKPSPPAVTHSDIRHQTQHTQQTALQSLDSRAFLSKKPPAVAMERQEAARRTLPRRGQIKLRIFASLFRCFITPEAPARKEGDKNRDGGGRGVSPGG</sequence>
<organism evidence="3">
    <name type="scientific">Zea mays</name>
    <name type="common">Maize</name>
    <dbReference type="NCBI Taxonomy" id="4577"/>
    <lineage>
        <taxon>Eukaryota</taxon>
        <taxon>Viridiplantae</taxon>
        <taxon>Streptophyta</taxon>
        <taxon>Embryophyta</taxon>
        <taxon>Tracheophyta</taxon>
        <taxon>Spermatophyta</taxon>
        <taxon>Magnoliopsida</taxon>
        <taxon>Liliopsida</taxon>
        <taxon>Poales</taxon>
        <taxon>Poaceae</taxon>
        <taxon>PACMAD clade</taxon>
        <taxon>Panicoideae</taxon>
        <taxon>Andropogonodae</taxon>
        <taxon>Andropogoneae</taxon>
        <taxon>Tripsacinae</taxon>
        <taxon>Zea</taxon>
    </lineage>
</organism>
<protein>
    <submittedName>
        <fullName evidence="3">Uncharacterized protein</fullName>
    </submittedName>
</protein>
<dbReference type="InParanoid" id="A0A1D6KMM7"/>
<evidence type="ECO:0000256" key="1">
    <source>
        <dbReference type="SAM" id="MobiDB-lite"/>
    </source>
</evidence>
<dbReference type="PANTHER" id="PTHR36043">
    <property type="entry name" value="2,3-BISPHOSPHOGLYCERATE-INDEPENDENT PHOSPHOGLYCERATE MUTASE"/>
    <property type="match status" value="1"/>
</dbReference>
<keyword evidence="2" id="KW-1133">Transmembrane helix</keyword>
<dbReference type="ExpressionAtlas" id="A0A1D6KMM7">
    <property type="expression patterns" value="baseline and differential"/>
</dbReference>
<feature type="transmembrane region" description="Helical" evidence="2">
    <location>
        <begin position="313"/>
        <end position="339"/>
    </location>
</feature>
<feature type="region of interest" description="Disordered" evidence="1">
    <location>
        <begin position="477"/>
        <end position="497"/>
    </location>
</feature>
<dbReference type="PaxDb" id="4577-GRMZM2G144978_P01"/>
<dbReference type="AlphaFoldDB" id="A0A1D6KMM7"/>
<dbReference type="EMBL" id="CM007647">
    <property type="protein sequence ID" value="ONM04091.1"/>
    <property type="molecule type" value="Genomic_DNA"/>
</dbReference>
<evidence type="ECO:0000313" key="3">
    <source>
        <dbReference type="EMBL" id="ONM04091.1"/>
    </source>
</evidence>
<proteinExistence type="predicted"/>
<gene>
    <name evidence="3" type="ORF">ZEAMMB73_Zm00001d031952</name>
</gene>
<accession>A0A1D6KMM7</accession>
<keyword evidence="2" id="KW-0472">Membrane</keyword>
<feature type="region of interest" description="Disordered" evidence="1">
    <location>
        <begin position="168"/>
        <end position="196"/>
    </location>
</feature>
<feature type="compositionally biased region" description="Basic and acidic residues" evidence="1">
    <location>
        <begin position="477"/>
        <end position="489"/>
    </location>
</feature>
<evidence type="ECO:0000256" key="2">
    <source>
        <dbReference type="SAM" id="Phobius"/>
    </source>
</evidence>
<name>A0A1D6KMM7_MAIZE</name>
<dbReference type="IntAct" id="A0A1D6KMM7">
    <property type="interactions" value="2"/>
</dbReference>
<dbReference type="PANTHER" id="PTHR36043:SF4">
    <property type="match status" value="1"/>
</dbReference>